<protein>
    <submittedName>
        <fullName evidence="1">Uncharacterized protein</fullName>
    </submittedName>
</protein>
<sequence length="89" mass="10129">MGMKVGSPALETFQKWLNPINEDEGQLKYHSPVCGVGLMKTQKLDRASRAFLVHQRQHMFLELDTGLDRMSQSPLMIEASQMWIKPGRG</sequence>
<dbReference type="Proteomes" id="UP000634136">
    <property type="component" value="Unassembled WGS sequence"/>
</dbReference>
<evidence type="ECO:0000313" key="2">
    <source>
        <dbReference type="Proteomes" id="UP000634136"/>
    </source>
</evidence>
<reference evidence="1" key="1">
    <citation type="submission" date="2020-09" db="EMBL/GenBank/DDBJ databases">
        <title>Genome-Enabled Discovery of Anthraquinone Biosynthesis in Senna tora.</title>
        <authorList>
            <person name="Kang S.-H."/>
            <person name="Pandey R.P."/>
            <person name="Lee C.-M."/>
            <person name="Sim J.-S."/>
            <person name="Jeong J.-T."/>
            <person name="Choi B.-S."/>
            <person name="Jung M."/>
            <person name="Ginzburg D."/>
            <person name="Zhao K."/>
            <person name="Won S.Y."/>
            <person name="Oh T.-J."/>
            <person name="Yu Y."/>
            <person name="Kim N.-H."/>
            <person name="Lee O.R."/>
            <person name="Lee T.-H."/>
            <person name="Bashyal P."/>
            <person name="Kim T.-S."/>
            <person name="Lee W.-H."/>
            <person name="Kawkins C."/>
            <person name="Kim C.-K."/>
            <person name="Kim J.S."/>
            <person name="Ahn B.O."/>
            <person name="Rhee S.Y."/>
            <person name="Sohng J.K."/>
        </authorList>
    </citation>
    <scope>NUCLEOTIDE SEQUENCE</scope>
    <source>
        <tissue evidence="1">Leaf</tissue>
    </source>
</reference>
<proteinExistence type="predicted"/>
<accession>A0A834WRL5</accession>
<dbReference type="AlphaFoldDB" id="A0A834WRL5"/>
<organism evidence="1 2">
    <name type="scientific">Senna tora</name>
    <dbReference type="NCBI Taxonomy" id="362788"/>
    <lineage>
        <taxon>Eukaryota</taxon>
        <taxon>Viridiplantae</taxon>
        <taxon>Streptophyta</taxon>
        <taxon>Embryophyta</taxon>
        <taxon>Tracheophyta</taxon>
        <taxon>Spermatophyta</taxon>
        <taxon>Magnoliopsida</taxon>
        <taxon>eudicotyledons</taxon>
        <taxon>Gunneridae</taxon>
        <taxon>Pentapetalae</taxon>
        <taxon>rosids</taxon>
        <taxon>fabids</taxon>
        <taxon>Fabales</taxon>
        <taxon>Fabaceae</taxon>
        <taxon>Caesalpinioideae</taxon>
        <taxon>Cassia clade</taxon>
        <taxon>Senna</taxon>
    </lineage>
</organism>
<gene>
    <name evidence="1" type="ORF">G2W53_018478</name>
</gene>
<keyword evidence="2" id="KW-1185">Reference proteome</keyword>
<comment type="caution">
    <text evidence="1">The sequence shown here is derived from an EMBL/GenBank/DDBJ whole genome shotgun (WGS) entry which is preliminary data.</text>
</comment>
<evidence type="ECO:0000313" key="1">
    <source>
        <dbReference type="EMBL" id="KAF7827314.1"/>
    </source>
</evidence>
<dbReference type="EMBL" id="JAAIUW010000006">
    <property type="protein sequence ID" value="KAF7827314.1"/>
    <property type="molecule type" value="Genomic_DNA"/>
</dbReference>
<name>A0A834WRL5_9FABA</name>